<evidence type="ECO:0000256" key="11">
    <source>
        <dbReference type="SAM" id="MobiDB-lite"/>
    </source>
</evidence>
<evidence type="ECO:0000259" key="12">
    <source>
        <dbReference type="PROSITE" id="PS50011"/>
    </source>
</evidence>
<dbReference type="EMBL" id="CAJHUC010001527">
    <property type="protein sequence ID" value="CAD7701403.1"/>
    <property type="molecule type" value="Genomic_DNA"/>
</dbReference>
<feature type="binding site" evidence="10">
    <location>
        <position position="380"/>
    </location>
    <ligand>
        <name>ATP</name>
        <dbReference type="ChEBI" id="CHEBI:30616"/>
    </ligand>
</feature>
<evidence type="ECO:0000256" key="3">
    <source>
        <dbReference type="ARBA" id="ARBA00022527"/>
    </source>
</evidence>
<dbReference type="SMART" id="SM00220">
    <property type="entry name" value="S_TKc"/>
    <property type="match status" value="1"/>
</dbReference>
<dbReference type="Gene3D" id="1.10.510.10">
    <property type="entry name" value="Transferase(Phosphotransferase) domain 1"/>
    <property type="match status" value="2"/>
</dbReference>
<dbReference type="InterPro" id="IPR000719">
    <property type="entry name" value="Prot_kinase_dom"/>
</dbReference>
<keyword evidence="5 10" id="KW-0547">Nucleotide-binding</keyword>
<evidence type="ECO:0000256" key="10">
    <source>
        <dbReference type="PROSITE-ProRule" id="PRU10141"/>
    </source>
</evidence>
<name>A0A8S1J1M5_9CHLO</name>
<comment type="caution">
    <text evidence="13">The sequence shown here is derived from an EMBL/GenBank/DDBJ whole genome shotgun (WGS) entry which is preliminary data.</text>
</comment>
<dbReference type="InterPro" id="IPR011009">
    <property type="entry name" value="Kinase-like_dom_sf"/>
</dbReference>
<keyword evidence="3" id="KW-0723">Serine/threonine-protein kinase</keyword>
<accession>A0A8S1J1M5</accession>
<dbReference type="Pfam" id="PF14381">
    <property type="entry name" value="EDR1_CTR1_ARMC3_pept"/>
    <property type="match status" value="1"/>
</dbReference>
<dbReference type="InterPro" id="IPR051681">
    <property type="entry name" value="Ser/Thr_Kinases-Pseudokinases"/>
</dbReference>
<feature type="compositionally biased region" description="Basic and acidic residues" evidence="11">
    <location>
        <begin position="10"/>
        <end position="23"/>
    </location>
</feature>
<comment type="similarity">
    <text evidence="1">Belongs to the protein kinase superfamily. TKL Ser/Thr protein kinase family. RAF subfamily.</text>
</comment>
<dbReference type="GO" id="GO:0005524">
    <property type="term" value="F:ATP binding"/>
    <property type="evidence" value="ECO:0007669"/>
    <property type="project" value="UniProtKB-UniRule"/>
</dbReference>
<dbReference type="PANTHER" id="PTHR44329:SF298">
    <property type="entry name" value="MIXED LINEAGE KINASE DOMAIN-LIKE PROTEIN"/>
    <property type="match status" value="1"/>
</dbReference>
<dbReference type="PROSITE" id="PS00107">
    <property type="entry name" value="PROTEIN_KINASE_ATP"/>
    <property type="match status" value="1"/>
</dbReference>
<gene>
    <name evidence="13" type="ORF">OSTQU699_LOCUS6762</name>
</gene>
<dbReference type="PROSITE" id="PS50011">
    <property type="entry name" value="PROTEIN_KINASE_DOM"/>
    <property type="match status" value="1"/>
</dbReference>
<dbReference type="FunFam" id="3.30.200.20:FF:000060">
    <property type="entry name" value="Serine/threonine-protein kinase isoform 1"/>
    <property type="match status" value="1"/>
</dbReference>
<protein>
    <recommendedName>
        <fullName evidence="2">non-specific serine/threonine protein kinase</fullName>
        <ecNumber evidence="2">2.7.11.1</ecNumber>
    </recommendedName>
</protein>
<dbReference type="InterPro" id="IPR017441">
    <property type="entry name" value="Protein_kinase_ATP_BS"/>
</dbReference>
<dbReference type="InterPro" id="IPR008271">
    <property type="entry name" value="Ser/Thr_kinase_AS"/>
</dbReference>
<dbReference type="InterPro" id="IPR055164">
    <property type="entry name" value="EDR1/CTR1/ARMC3-like_pept-like"/>
</dbReference>
<evidence type="ECO:0000256" key="5">
    <source>
        <dbReference type="ARBA" id="ARBA00022741"/>
    </source>
</evidence>
<dbReference type="Gene3D" id="3.30.200.20">
    <property type="entry name" value="Phosphorylase Kinase, domain 1"/>
    <property type="match status" value="1"/>
</dbReference>
<reference evidence="13" key="1">
    <citation type="submission" date="2020-12" db="EMBL/GenBank/DDBJ databases">
        <authorList>
            <person name="Iha C."/>
        </authorList>
    </citation>
    <scope>NUCLEOTIDE SEQUENCE</scope>
</reference>
<keyword evidence="6" id="KW-0418">Kinase</keyword>
<proteinExistence type="inferred from homology"/>
<dbReference type="SUPFAM" id="SSF56112">
    <property type="entry name" value="Protein kinase-like (PK-like)"/>
    <property type="match status" value="1"/>
</dbReference>
<evidence type="ECO:0000256" key="1">
    <source>
        <dbReference type="ARBA" id="ARBA00010507"/>
    </source>
</evidence>
<evidence type="ECO:0000256" key="8">
    <source>
        <dbReference type="ARBA" id="ARBA00047899"/>
    </source>
</evidence>
<evidence type="ECO:0000256" key="4">
    <source>
        <dbReference type="ARBA" id="ARBA00022679"/>
    </source>
</evidence>
<dbReference type="AlphaFoldDB" id="A0A8S1J1M5"/>
<comment type="catalytic activity">
    <reaction evidence="8">
        <text>L-threonyl-[protein] + ATP = O-phospho-L-threonyl-[protein] + ADP + H(+)</text>
        <dbReference type="Rhea" id="RHEA:46608"/>
        <dbReference type="Rhea" id="RHEA-COMP:11060"/>
        <dbReference type="Rhea" id="RHEA-COMP:11605"/>
        <dbReference type="ChEBI" id="CHEBI:15378"/>
        <dbReference type="ChEBI" id="CHEBI:30013"/>
        <dbReference type="ChEBI" id="CHEBI:30616"/>
        <dbReference type="ChEBI" id="CHEBI:61977"/>
        <dbReference type="ChEBI" id="CHEBI:456216"/>
        <dbReference type="EC" id="2.7.11.1"/>
    </reaction>
</comment>
<evidence type="ECO:0000313" key="13">
    <source>
        <dbReference type="EMBL" id="CAD7701403.1"/>
    </source>
</evidence>
<dbReference type="GO" id="GO:0004674">
    <property type="term" value="F:protein serine/threonine kinase activity"/>
    <property type="evidence" value="ECO:0007669"/>
    <property type="project" value="UniProtKB-KW"/>
</dbReference>
<dbReference type="PROSITE" id="PS00108">
    <property type="entry name" value="PROTEIN_KINASE_ST"/>
    <property type="match status" value="1"/>
</dbReference>
<feature type="domain" description="Protein kinase" evidence="12">
    <location>
        <begin position="353"/>
        <end position="555"/>
    </location>
</feature>
<comment type="catalytic activity">
    <reaction evidence="9">
        <text>L-seryl-[protein] + ATP = O-phospho-L-seryl-[protein] + ADP + H(+)</text>
        <dbReference type="Rhea" id="RHEA:17989"/>
        <dbReference type="Rhea" id="RHEA-COMP:9863"/>
        <dbReference type="Rhea" id="RHEA-COMP:11604"/>
        <dbReference type="ChEBI" id="CHEBI:15378"/>
        <dbReference type="ChEBI" id="CHEBI:29999"/>
        <dbReference type="ChEBI" id="CHEBI:30616"/>
        <dbReference type="ChEBI" id="CHEBI:83421"/>
        <dbReference type="ChEBI" id="CHEBI:456216"/>
        <dbReference type="EC" id="2.7.11.1"/>
    </reaction>
</comment>
<evidence type="ECO:0000256" key="9">
    <source>
        <dbReference type="ARBA" id="ARBA00048679"/>
    </source>
</evidence>
<dbReference type="PANTHER" id="PTHR44329">
    <property type="entry name" value="SERINE/THREONINE-PROTEIN KINASE TNNI3K-RELATED"/>
    <property type="match status" value="1"/>
</dbReference>
<evidence type="ECO:0000256" key="7">
    <source>
        <dbReference type="ARBA" id="ARBA00022840"/>
    </source>
</evidence>
<organism evidence="13 14">
    <name type="scientific">Ostreobium quekettii</name>
    <dbReference type="NCBI Taxonomy" id="121088"/>
    <lineage>
        <taxon>Eukaryota</taxon>
        <taxon>Viridiplantae</taxon>
        <taxon>Chlorophyta</taxon>
        <taxon>core chlorophytes</taxon>
        <taxon>Ulvophyceae</taxon>
        <taxon>TCBD clade</taxon>
        <taxon>Bryopsidales</taxon>
        <taxon>Ostreobineae</taxon>
        <taxon>Ostreobiaceae</taxon>
        <taxon>Ostreobium</taxon>
    </lineage>
</organism>
<evidence type="ECO:0000313" key="14">
    <source>
        <dbReference type="Proteomes" id="UP000708148"/>
    </source>
</evidence>
<keyword evidence="4" id="KW-0808">Transferase</keyword>
<feature type="region of interest" description="Disordered" evidence="11">
    <location>
        <begin position="1"/>
        <end position="29"/>
    </location>
</feature>
<dbReference type="Pfam" id="PF07714">
    <property type="entry name" value="PK_Tyr_Ser-Thr"/>
    <property type="match status" value="2"/>
</dbReference>
<dbReference type="Proteomes" id="UP000708148">
    <property type="component" value="Unassembled WGS sequence"/>
</dbReference>
<dbReference type="OrthoDB" id="339325at2759"/>
<keyword evidence="14" id="KW-1185">Reference proteome</keyword>
<dbReference type="InterPro" id="IPR001245">
    <property type="entry name" value="Ser-Thr/Tyr_kinase_cat_dom"/>
</dbReference>
<evidence type="ECO:0000256" key="6">
    <source>
        <dbReference type="ARBA" id="ARBA00022777"/>
    </source>
</evidence>
<evidence type="ECO:0000256" key="2">
    <source>
        <dbReference type="ARBA" id="ARBA00012513"/>
    </source>
</evidence>
<sequence length="555" mass="62632">MPRWGWFGKKSSESFRGGPERSGDSGSLYNVSETYGMEREEAEELQFALAASESEYMASSMGAGEAGSFTSMSAMAEGLSARYYYNQSIGYDERLIDGFYDIWGEFNEVLPSTADGGANRIPPLRVLKRTQLEEGDVREVVLIHHDKDSVLVEMERLALETKNRLKDKGHMAIVQELAVIVANQMGGPEELEKNLVRKWKRNSQRLKKRYKSAVIPLGKLKTGLSRHRALMYKVLADSLDIRCRIMRGQAHRSTNNHTVHMVQAINVVVVDNEELIVDLMSQPGRLMYLSAKGSLREFAPAPIRVVEETDNDRPPDRIAANGMDGPDGGMEQHDHDGAPAEVDVDYQIDESELELEARIGMGSFGEVYKGYWRGTDVAVKRILEQDQEFTEQLVKEFRSEIAIMMRLRHPNVLLFMGAVTEPPNLSIVTQFLPRGSLFRLLHKTNAKIDERLRLKMATDVAKGMCYLHSFKPPIIHRDLKSPNLLVDKDWTVKVVGAVGFNGQQLELPEELDPTVRGIMEKCMAAKPEDRPTFQEILKMLRPLTVLPMVAQPEQE</sequence>
<keyword evidence="7 10" id="KW-0067">ATP-binding</keyword>
<dbReference type="EC" id="2.7.11.1" evidence="2"/>